<dbReference type="OrthoDB" id="3763at2759"/>
<proteinExistence type="inferred from homology"/>
<comment type="caution">
    <text evidence="5">The sequence shown here is derived from an EMBL/GenBank/DDBJ whole genome shotgun (WGS) entry which is preliminary data.</text>
</comment>
<evidence type="ECO:0000259" key="4">
    <source>
        <dbReference type="Pfam" id="PF18018"/>
    </source>
</evidence>
<evidence type="ECO:0000256" key="1">
    <source>
        <dbReference type="ARBA" id="ARBA00006035"/>
    </source>
</evidence>
<reference evidence="5 6" key="1">
    <citation type="submission" date="2011-08" db="EMBL/GenBank/DDBJ databases">
        <authorList>
            <person name="Liu Z.J."/>
            <person name="Shi F.L."/>
            <person name="Lu J.Q."/>
            <person name="Li M."/>
            <person name="Wang Z.L."/>
        </authorList>
    </citation>
    <scope>NUCLEOTIDE SEQUENCE [LARGE SCALE GENOMIC DNA]</scope>
    <source>
        <strain evidence="5 6">USNM 41457</strain>
    </source>
</reference>
<dbReference type="InParanoid" id="J9DLI8"/>
<keyword evidence="2" id="KW-0235">DNA replication</keyword>
<dbReference type="EMBL" id="AFBI03000037">
    <property type="protein sequence ID" value="EJW03455.1"/>
    <property type="molecule type" value="Genomic_DNA"/>
</dbReference>
<protein>
    <recommendedName>
        <fullName evidence="7">DNA polymerase alpha/delta/epsilon subunit B domain-containing protein</fullName>
    </recommendedName>
</protein>
<dbReference type="PANTHER" id="PTHR10416">
    <property type="entry name" value="DNA POLYMERASE DELTA SUBUNIT 2"/>
    <property type="match status" value="1"/>
</dbReference>
<evidence type="ECO:0000313" key="6">
    <source>
        <dbReference type="Proteomes" id="UP000003163"/>
    </source>
</evidence>
<dbReference type="AlphaFoldDB" id="J9DLI8"/>
<reference evidence="6" key="2">
    <citation type="submission" date="2015-07" db="EMBL/GenBank/DDBJ databases">
        <title>Contrasting host-pathogen interactions and genome evolution in two generalist and specialist microsporidian pathogens of mosquitoes.</title>
        <authorList>
            <consortium name="The Broad Institute Genomics Platform"/>
            <consortium name="The Broad Institute Genome Sequencing Center for Infectious Disease"/>
            <person name="Cuomo C.A."/>
            <person name="Sanscrainte N.D."/>
            <person name="Goldberg J.M."/>
            <person name="Heiman D."/>
            <person name="Young S."/>
            <person name="Zeng Q."/>
            <person name="Becnel J.J."/>
            <person name="Birren B.W."/>
        </authorList>
    </citation>
    <scope>NUCLEOTIDE SEQUENCE [LARGE SCALE GENOMIC DNA]</scope>
    <source>
        <strain evidence="6">USNM 41457</strain>
    </source>
</reference>
<dbReference type="PANTHER" id="PTHR10416:SF0">
    <property type="entry name" value="DNA POLYMERASE DELTA SUBUNIT 2"/>
    <property type="match status" value="1"/>
</dbReference>
<evidence type="ECO:0008006" key="7">
    <source>
        <dbReference type="Google" id="ProtNLM"/>
    </source>
</evidence>
<feature type="domain" description="DNA polymerase delta subunit OB-fold" evidence="4">
    <location>
        <begin position="25"/>
        <end position="181"/>
    </location>
</feature>
<comment type="similarity">
    <text evidence="1">Belongs to the DNA polymerase delta/II small subunit family.</text>
</comment>
<evidence type="ECO:0000313" key="5">
    <source>
        <dbReference type="EMBL" id="EJW03455.1"/>
    </source>
</evidence>
<dbReference type="Proteomes" id="UP000003163">
    <property type="component" value="Unassembled WGS sequence"/>
</dbReference>
<dbReference type="Gene3D" id="2.40.50.430">
    <property type="match status" value="1"/>
</dbReference>
<sequence>MKEFIQYTTHKMKKQKIYEAKFELQYNKIYIARLKNITPVITVKILNDHKYDNCFIADIESSTDFTLHPENKIAKSNKNRNIEALKNDNRKNLIIIGVFFLHSCEKPNVFDEMKPLYDEFAKPLYTYYGENVKYFIEDLKGRIEIKLSDKCLMEYPLLVTGMVLGFVGFFDSLNIFCVNDIIFPSNYDDILLDKCYKLHSDIENISRKEIEALNSRTLQENNINENDVNKTDIKNLKIEDNKDERHEITSKNVDGINIKGDNYNILFISNILVDLKNNFHKLQVLLDYFEQIYSIIHPKQKIDEIIIFGNIFSNIEGDDLYKLIEKLSALFSLYRIKITLVPANGDPTTQILPQEKFHHKIFKNVHSVDNPSIYYIPSLKSNCILSSNTNIIDVLRYENRTLNKTAHELPILNILDDFVKNDTVTDDSFEKEKQKSVISKYFYNAMKVIINSECLCPSCPDTLKCVPYSEKNDPFFIGDKDISAFVCCAPFSNVLKVRDNLLFVLVPNFDITNEVLIVDIKCGMQKTIKFTQ</sequence>
<dbReference type="Pfam" id="PF04042">
    <property type="entry name" value="DNA_pol_E_B"/>
    <property type="match status" value="1"/>
</dbReference>
<dbReference type="VEuPathDB" id="MicrosporidiaDB:EDEG_02220"/>
<dbReference type="InterPro" id="IPR007185">
    <property type="entry name" value="DNA_pol_a/d/e_bsu"/>
</dbReference>
<dbReference type="Pfam" id="PF18018">
    <property type="entry name" value="DNA_pol_D_N"/>
    <property type="match status" value="1"/>
</dbReference>
<dbReference type="STRING" id="1003232.J9DLI8"/>
<name>J9DLI8_EDHAE</name>
<dbReference type="GO" id="GO:0003677">
    <property type="term" value="F:DNA binding"/>
    <property type="evidence" value="ECO:0007669"/>
    <property type="project" value="InterPro"/>
</dbReference>
<dbReference type="HOGENOM" id="CLU_511933_0_0_1"/>
<accession>J9DLI8</accession>
<dbReference type="GO" id="GO:0043625">
    <property type="term" value="C:delta DNA polymerase complex"/>
    <property type="evidence" value="ECO:0007669"/>
    <property type="project" value="TreeGrafter"/>
</dbReference>
<keyword evidence="6" id="KW-1185">Reference proteome</keyword>
<dbReference type="InterPro" id="IPR040663">
    <property type="entry name" value="DNA_pol_D_N"/>
</dbReference>
<organism evidence="5 6">
    <name type="scientific">Edhazardia aedis (strain USNM 41457)</name>
    <name type="common">Microsporidian parasite</name>
    <dbReference type="NCBI Taxonomy" id="1003232"/>
    <lineage>
        <taxon>Eukaryota</taxon>
        <taxon>Fungi</taxon>
        <taxon>Fungi incertae sedis</taxon>
        <taxon>Microsporidia</taxon>
        <taxon>Edhazardia</taxon>
    </lineage>
</organism>
<feature type="domain" description="DNA polymerase alpha/delta/epsilon subunit B" evidence="3">
    <location>
        <begin position="265"/>
        <end position="475"/>
    </location>
</feature>
<dbReference type="Gene3D" id="3.60.21.50">
    <property type="match status" value="1"/>
</dbReference>
<evidence type="ECO:0000256" key="2">
    <source>
        <dbReference type="ARBA" id="ARBA00022705"/>
    </source>
</evidence>
<dbReference type="InterPro" id="IPR024826">
    <property type="entry name" value="DNA_pol_delta/II_ssu"/>
</dbReference>
<gene>
    <name evidence="5" type="ORF">EDEG_02220</name>
</gene>
<dbReference type="GO" id="GO:0006271">
    <property type="term" value="P:DNA strand elongation involved in DNA replication"/>
    <property type="evidence" value="ECO:0007669"/>
    <property type="project" value="TreeGrafter"/>
</dbReference>
<evidence type="ECO:0000259" key="3">
    <source>
        <dbReference type="Pfam" id="PF04042"/>
    </source>
</evidence>